<reference evidence="1 2" key="1">
    <citation type="submission" date="2018-09" db="EMBL/GenBank/DDBJ databases">
        <title>Paenibacillus aracenensis nov. sp. isolated from a cave in southern Spain.</title>
        <authorList>
            <person name="Jurado V."/>
            <person name="Gutierrez-Patricio S."/>
            <person name="Gonzalez-Pimentel J.L."/>
            <person name="Miller A.Z."/>
            <person name="Laiz L."/>
            <person name="Saiz-Jimenez C."/>
        </authorList>
    </citation>
    <scope>NUCLEOTIDE SEQUENCE [LARGE SCALE GENOMIC DNA]</scope>
    <source>
        <strain evidence="1 2">DSM 22867</strain>
    </source>
</reference>
<keyword evidence="2" id="KW-1185">Reference proteome</keyword>
<proteinExistence type="predicted"/>
<evidence type="ECO:0000313" key="1">
    <source>
        <dbReference type="EMBL" id="RIX47895.1"/>
    </source>
</evidence>
<accession>A0A3A1UK95</accession>
<comment type="caution">
    <text evidence="1">The sequence shown here is derived from an EMBL/GenBank/DDBJ whole genome shotgun (WGS) entry which is preliminary data.</text>
</comment>
<dbReference type="EMBL" id="QXQA01000022">
    <property type="protein sequence ID" value="RIX47895.1"/>
    <property type="molecule type" value="Genomic_DNA"/>
</dbReference>
<sequence length="261" mass="30007">MQRKYTADEILSIIRDRCGIQDSLSRFSIEIEGIETEIEKLDDRRLMIRTDRMEQTLAGGEFHEEHNSIFQMVEIMDTVYKPFNPTHTITVLAFLTGHLDESKKPKPIPFRFVLKVFKDRQGIADRSDRFVMSYNGTEMELESKGEERIVIRASGVKIVAGSLFAYLDPLDFHVDAQYLYENFNAANPARMTVLEEIRFQPSAERAFQSIMELLLSYYETILMKSGENGEAADLIAQKTWKQADAHLAGQTFQVFSNPQFA</sequence>
<name>A0A3A1UK95_9BACL</name>
<gene>
    <name evidence="1" type="ORF">D3P08_24780</name>
</gene>
<dbReference type="AlphaFoldDB" id="A0A3A1UK95"/>
<dbReference type="RefSeq" id="WP_119602810.1">
    <property type="nucleotide sequence ID" value="NZ_QXQA01000022.1"/>
</dbReference>
<evidence type="ECO:0000313" key="2">
    <source>
        <dbReference type="Proteomes" id="UP000266482"/>
    </source>
</evidence>
<organism evidence="1 2">
    <name type="scientific">Paenibacillus nanensis</name>
    <dbReference type="NCBI Taxonomy" id="393251"/>
    <lineage>
        <taxon>Bacteria</taxon>
        <taxon>Bacillati</taxon>
        <taxon>Bacillota</taxon>
        <taxon>Bacilli</taxon>
        <taxon>Bacillales</taxon>
        <taxon>Paenibacillaceae</taxon>
        <taxon>Paenibacillus</taxon>
    </lineage>
</organism>
<dbReference type="Proteomes" id="UP000266482">
    <property type="component" value="Unassembled WGS sequence"/>
</dbReference>
<dbReference type="OrthoDB" id="9874049at2"/>
<protein>
    <submittedName>
        <fullName evidence="1">Uncharacterized protein</fullName>
    </submittedName>
</protein>